<evidence type="ECO:0000256" key="1">
    <source>
        <dbReference type="SAM" id="Phobius"/>
    </source>
</evidence>
<reference evidence="2" key="1">
    <citation type="submission" date="2022-06" db="EMBL/GenBank/DDBJ databases">
        <title>Genome Sequence of Candolleomyces eurysporus.</title>
        <authorList>
            <person name="Buettner E."/>
        </authorList>
    </citation>
    <scope>NUCLEOTIDE SEQUENCE</scope>
    <source>
        <strain evidence="2">VTCC 930004</strain>
    </source>
</reference>
<feature type="non-terminal residue" evidence="2">
    <location>
        <position position="52"/>
    </location>
</feature>
<keyword evidence="3" id="KW-1185">Reference proteome</keyword>
<sequence>MHFDHIDSHSHICQIQPHTSFYSLVYLEALSVGLIVLMTRTPIPSLAEMETL</sequence>
<feature type="transmembrane region" description="Helical" evidence="1">
    <location>
        <begin position="20"/>
        <end position="39"/>
    </location>
</feature>
<evidence type="ECO:0000313" key="3">
    <source>
        <dbReference type="Proteomes" id="UP001140091"/>
    </source>
</evidence>
<gene>
    <name evidence="2" type="ORF">H1R20_g5289</name>
</gene>
<accession>A0A9W8JBE2</accession>
<proteinExistence type="predicted"/>
<keyword evidence="1" id="KW-0812">Transmembrane</keyword>
<protein>
    <submittedName>
        <fullName evidence="2">Uncharacterized protein</fullName>
    </submittedName>
</protein>
<keyword evidence="1" id="KW-1133">Transmembrane helix</keyword>
<organism evidence="2 3">
    <name type="scientific">Candolleomyces eurysporus</name>
    <dbReference type="NCBI Taxonomy" id="2828524"/>
    <lineage>
        <taxon>Eukaryota</taxon>
        <taxon>Fungi</taxon>
        <taxon>Dikarya</taxon>
        <taxon>Basidiomycota</taxon>
        <taxon>Agaricomycotina</taxon>
        <taxon>Agaricomycetes</taxon>
        <taxon>Agaricomycetidae</taxon>
        <taxon>Agaricales</taxon>
        <taxon>Agaricineae</taxon>
        <taxon>Psathyrellaceae</taxon>
        <taxon>Candolleomyces</taxon>
    </lineage>
</organism>
<dbReference type="Proteomes" id="UP001140091">
    <property type="component" value="Unassembled WGS sequence"/>
</dbReference>
<dbReference type="AlphaFoldDB" id="A0A9W8JBE2"/>
<keyword evidence="1" id="KW-0472">Membrane</keyword>
<evidence type="ECO:0000313" key="2">
    <source>
        <dbReference type="EMBL" id="KAJ2931801.1"/>
    </source>
</evidence>
<name>A0A9W8JBE2_9AGAR</name>
<dbReference type="EMBL" id="JANBPK010000800">
    <property type="protein sequence ID" value="KAJ2931801.1"/>
    <property type="molecule type" value="Genomic_DNA"/>
</dbReference>
<comment type="caution">
    <text evidence="2">The sequence shown here is derived from an EMBL/GenBank/DDBJ whole genome shotgun (WGS) entry which is preliminary data.</text>
</comment>